<protein>
    <submittedName>
        <fullName evidence="2">Uncharacterized protein</fullName>
    </submittedName>
</protein>
<dbReference type="SUPFAM" id="SSF56935">
    <property type="entry name" value="Porins"/>
    <property type="match status" value="1"/>
</dbReference>
<dbReference type="Gene3D" id="2.40.160.10">
    <property type="entry name" value="Porin"/>
    <property type="match status" value="1"/>
</dbReference>
<gene>
    <name evidence="2" type="ORF">PPG34_00245</name>
</gene>
<evidence type="ECO:0000256" key="1">
    <source>
        <dbReference type="SAM" id="SignalP"/>
    </source>
</evidence>
<organism evidence="2 3">
    <name type="scientific">Candidatus Nitronereus thalassa</name>
    <dbReference type="NCBI Taxonomy" id="3020898"/>
    <lineage>
        <taxon>Bacteria</taxon>
        <taxon>Pseudomonadati</taxon>
        <taxon>Nitrospirota</taxon>
        <taxon>Nitrospiria</taxon>
        <taxon>Nitrospirales</taxon>
        <taxon>Nitrospiraceae</taxon>
        <taxon>Candidatus Nitronereus</taxon>
    </lineage>
</organism>
<comment type="caution">
    <text evidence="2">The sequence shown here is derived from an EMBL/GenBank/DDBJ whole genome shotgun (WGS) entry which is preliminary data.</text>
</comment>
<dbReference type="Proteomes" id="UP001250932">
    <property type="component" value="Unassembled WGS sequence"/>
</dbReference>
<reference evidence="2 3" key="1">
    <citation type="journal article" date="2023" name="ISME J.">
        <title>Cultivation and genomic characterization of novel and ubiquitous marine nitrite-oxidizing bacteria from the Nitrospirales.</title>
        <authorList>
            <person name="Mueller A.J."/>
            <person name="Daebeler A."/>
            <person name="Herbold C.W."/>
            <person name="Kirkegaard R.H."/>
            <person name="Daims H."/>
        </authorList>
    </citation>
    <scope>NUCLEOTIDE SEQUENCE [LARGE SCALE GENOMIC DNA]</scope>
    <source>
        <strain evidence="2 3">EB</strain>
    </source>
</reference>
<keyword evidence="1" id="KW-0732">Signal</keyword>
<feature type="chain" id="PRO_5046118178" evidence="1">
    <location>
        <begin position="30"/>
        <end position="406"/>
    </location>
</feature>
<sequence length="406" mass="45227">MRKFLVTMLALATICVSLAILVPPNPASAVPSFSRLHGLPCNECHSAFPRLNPFGMDYKQRGYRLPGEEGLFIWDQKTLPISALAVGRLRISHQDNPVTGARTRTRSRFELEEVELMVAGTAAPKVGYLLEFAQEVADGEEFGTEQAWVQFSDLLPASLLNLRAGMMLNEFYFISQKRRLTFQRYLSPITFNVTGVELNGTWRRLRFAGGVVNDERSSSTSTPPNTPAVNLETRLQGYYVWGTYTIADQTLGIRYINTKSNSDNPSPVIDGRNRQQLDATVNLWFAPVEVILGYFHNFDIGGVNRQQRRSFLAEGIVEVIPEKLFLDTRFELQDTAFVTGSPNNPTTANGTQVTANLTYYLLPNIRLIAEFDKVSGEGLGVFAFAGPNSSATNSEERYMVGFQIGL</sequence>
<evidence type="ECO:0000313" key="2">
    <source>
        <dbReference type="EMBL" id="MDT7040758.1"/>
    </source>
</evidence>
<name>A0ABU3K2Z2_9BACT</name>
<dbReference type="InterPro" id="IPR023614">
    <property type="entry name" value="Porin_dom_sf"/>
</dbReference>
<accession>A0ABU3K2Z2</accession>
<dbReference type="EMBL" id="JAQOUE010000001">
    <property type="protein sequence ID" value="MDT7040758.1"/>
    <property type="molecule type" value="Genomic_DNA"/>
</dbReference>
<keyword evidence="3" id="KW-1185">Reference proteome</keyword>
<feature type="signal peptide" evidence="1">
    <location>
        <begin position="1"/>
        <end position="29"/>
    </location>
</feature>
<dbReference type="RefSeq" id="WP_313831116.1">
    <property type="nucleotide sequence ID" value="NZ_JAQOUE010000001.1"/>
</dbReference>
<evidence type="ECO:0000313" key="3">
    <source>
        <dbReference type="Proteomes" id="UP001250932"/>
    </source>
</evidence>
<proteinExistence type="predicted"/>